<evidence type="ECO:0000256" key="1">
    <source>
        <dbReference type="SAM" id="Phobius"/>
    </source>
</evidence>
<dbReference type="PANTHER" id="PTHR12277">
    <property type="entry name" value="ALPHA/BETA HYDROLASE DOMAIN-CONTAINING PROTEIN"/>
    <property type="match status" value="1"/>
</dbReference>
<reference evidence="3 4" key="1">
    <citation type="journal article" date="2011" name="Stand. Genomic Sci.">
        <title>Complete genome sequence of Haliscomenobacter hydrossis type strain (O).</title>
        <authorList>
            <consortium name="US DOE Joint Genome Institute (JGI-PGF)"/>
            <person name="Daligault H."/>
            <person name="Lapidus A."/>
            <person name="Zeytun A."/>
            <person name="Nolan M."/>
            <person name="Lucas S."/>
            <person name="Del Rio T.G."/>
            <person name="Tice H."/>
            <person name="Cheng J.F."/>
            <person name="Tapia R."/>
            <person name="Han C."/>
            <person name="Goodwin L."/>
            <person name="Pitluck S."/>
            <person name="Liolios K."/>
            <person name="Pagani I."/>
            <person name="Ivanova N."/>
            <person name="Huntemann M."/>
            <person name="Mavromatis K."/>
            <person name="Mikhailova N."/>
            <person name="Pati A."/>
            <person name="Chen A."/>
            <person name="Palaniappan K."/>
            <person name="Land M."/>
            <person name="Hauser L."/>
            <person name="Brambilla E.M."/>
            <person name="Rohde M."/>
            <person name="Verbarg S."/>
            <person name="Goker M."/>
            <person name="Bristow J."/>
            <person name="Eisen J.A."/>
            <person name="Markowitz V."/>
            <person name="Hugenholtz P."/>
            <person name="Kyrpides N.C."/>
            <person name="Klenk H.P."/>
            <person name="Woyke T."/>
        </authorList>
    </citation>
    <scope>NUCLEOTIDE SEQUENCE [LARGE SCALE GENOMIC DNA]</scope>
    <source>
        <strain evidence="4">ATCC 27775 / DSM 1100 / LMG 10767 / O</strain>
    </source>
</reference>
<evidence type="ECO:0000313" key="3">
    <source>
        <dbReference type="EMBL" id="AEE51540.1"/>
    </source>
</evidence>
<dbReference type="PANTHER" id="PTHR12277:SF81">
    <property type="entry name" value="PROTEIN ABHD13"/>
    <property type="match status" value="1"/>
</dbReference>
<dbReference type="InterPro" id="IPR022742">
    <property type="entry name" value="Hydrolase_4"/>
</dbReference>
<evidence type="ECO:0000313" key="4">
    <source>
        <dbReference type="Proteomes" id="UP000008461"/>
    </source>
</evidence>
<dbReference type="OrthoDB" id="9777090at2"/>
<feature type="domain" description="Serine aminopeptidase S33" evidence="2">
    <location>
        <begin position="75"/>
        <end position="180"/>
    </location>
</feature>
<feature type="transmembrane region" description="Helical" evidence="1">
    <location>
        <begin position="6"/>
        <end position="29"/>
    </location>
</feature>
<dbReference type="Gene3D" id="3.40.50.1820">
    <property type="entry name" value="alpha/beta hydrolase"/>
    <property type="match status" value="1"/>
</dbReference>
<sequence>MLLSPFFWANLLFWPVVIYGGLCLFFYFFQDYFFFRPEMLPKHFEYRYPFPFTEHTFDMEDGGIINALHFKVPNSQGVVFYLKGNSRSLKGWGKFAKDFVGKGYDFFMIDYRGFGKSRGRRTESILFNDAQTVYKWLSSEYPEERIVVYGRSLGSGIGARIASWNRPRMLILDSPYLSFLYQIRQYAWWMPLKYLLRYQLRTDQFIKKITCPIFIIHGNKDRLISYKQGKALHELSADRSTLITIEGGGHNNLPDFPEYHEHLYDILNEQEALVMYTK</sequence>
<dbReference type="InterPro" id="IPR029058">
    <property type="entry name" value="AB_hydrolase_fold"/>
</dbReference>
<gene>
    <name evidence="3" type="ordered locus">Halhy_3688</name>
</gene>
<dbReference type="EMBL" id="CP002691">
    <property type="protein sequence ID" value="AEE51540.1"/>
    <property type="molecule type" value="Genomic_DNA"/>
</dbReference>
<keyword evidence="1" id="KW-0472">Membrane</keyword>
<dbReference type="RefSeq" id="WP_013766079.1">
    <property type="nucleotide sequence ID" value="NC_015510.1"/>
</dbReference>
<organism evidence="3 4">
    <name type="scientific">Haliscomenobacter hydrossis (strain ATCC 27775 / DSM 1100 / LMG 10767 / O)</name>
    <dbReference type="NCBI Taxonomy" id="760192"/>
    <lineage>
        <taxon>Bacteria</taxon>
        <taxon>Pseudomonadati</taxon>
        <taxon>Bacteroidota</taxon>
        <taxon>Saprospiria</taxon>
        <taxon>Saprospirales</taxon>
        <taxon>Haliscomenobacteraceae</taxon>
        <taxon>Haliscomenobacter</taxon>
    </lineage>
</organism>
<protein>
    <recommendedName>
        <fullName evidence="2">Serine aminopeptidase S33 domain-containing protein</fullName>
    </recommendedName>
</protein>
<dbReference type="eggNOG" id="COG1073">
    <property type="taxonomic scope" value="Bacteria"/>
</dbReference>
<evidence type="ECO:0000259" key="2">
    <source>
        <dbReference type="Pfam" id="PF12146"/>
    </source>
</evidence>
<dbReference type="KEGG" id="hhy:Halhy_3688"/>
<dbReference type="SUPFAM" id="SSF53474">
    <property type="entry name" value="alpha/beta-Hydrolases"/>
    <property type="match status" value="1"/>
</dbReference>
<dbReference type="Pfam" id="PF12146">
    <property type="entry name" value="Hydrolase_4"/>
    <property type="match status" value="1"/>
</dbReference>
<dbReference type="STRING" id="760192.Halhy_3688"/>
<reference key="2">
    <citation type="submission" date="2011-04" db="EMBL/GenBank/DDBJ databases">
        <title>Complete sequence of chromosome of Haliscomenobacter hydrossis DSM 1100.</title>
        <authorList>
            <consortium name="US DOE Joint Genome Institute (JGI-PGF)"/>
            <person name="Lucas S."/>
            <person name="Han J."/>
            <person name="Lapidus A."/>
            <person name="Bruce D."/>
            <person name="Goodwin L."/>
            <person name="Pitluck S."/>
            <person name="Peters L."/>
            <person name="Kyrpides N."/>
            <person name="Mavromatis K."/>
            <person name="Ivanova N."/>
            <person name="Ovchinnikova G."/>
            <person name="Pagani I."/>
            <person name="Daligault H."/>
            <person name="Detter J.C."/>
            <person name="Han C."/>
            <person name="Land M."/>
            <person name="Hauser L."/>
            <person name="Markowitz V."/>
            <person name="Cheng J.-F."/>
            <person name="Hugenholtz P."/>
            <person name="Woyke T."/>
            <person name="Wu D."/>
            <person name="Verbarg S."/>
            <person name="Frueling A."/>
            <person name="Brambilla E."/>
            <person name="Klenk H.-P."/>
            <person name="Eisen J.A."/>
        </authorList>
    </citation>
    <scope>NUCLEOTIDE SEQUENCE</scope>
    <source>
        <strain>DSM 1100</strain>
    </source>
</reference>
<dbReference type="AlphaFoldDB" id="F4KZX0"/>
<dbReference type="Proteomes" id="UP000008461">
    <property type="component" value="Chromosome"/>
</dbReference>
<keyword evidence="1" id="KW-1133">Transmembrane helix</keyword>
<accession>F4KZX0</accession>
<keyword evidence="4" id="KW-1185">Reference proteome</keyword>
<name>F4KZX0_HALH1</name>
<proteinExistence type="predicted"/>
<dbReference type="HOGENOM" id="CLU_029375_2_1_10"/>
<keyword evidence="1" id="KW-0812">Transmembrane</keyword>